<feature type="transmembrane region" description="Helical" evidence="2">
    <location>
        <begin position="82"/>
        <end position="105"/>
    </location>
</feature>
<evidence type="ECO:0000256" key="2">
    <source>
        <dbReference type="SAM" id="Phobius"/>
    </source>
</evidence>
<keyword evidence="5" id="KW-1185">Reference proteome</keyword>
<proteinExistence type="predicted"/>
<evidence type="ECO:0000313" key="5">
    <source>
        <dbReference type="Proteomes" id="UP001057375"/>
    </source>
</evidence>
<name>A0ABQ5JZ38_9EUKA</name>
<feature type="transmembrane region" description="Helical" evidence="2">
    <location>
        <begin position="642"/>
        <end position="665"/>
    </location>
</feature>
<feature type="compositionally biased region" description="Polar residues" evidence="1">
    <location>
        <begin position="381"/>
        <end position="393"/>
    </location>
</feature>
<feature type="compositionally biased region" description="Basic and acidic residues" evidence="1">
    <location>
        <begin position="323"/>
        <end position="339"/>
    </location>
</feature>
<feature type="non-terminal residue" evidence="4">
    <location>
        <position position="682"/>
    </location>
</feature>
<keyword evidence="2" id="KW-0472">Membrane</keyword>
<feature type="region of interest" description="Disordered" evidence="1">
    <location>
        <begin position="509"/>
        <end position="596"/>
    </location>
</feature>
<gene>
    <name evidence="4" type="ORF">ADUPG1_011805</name>
</gene>
<keyword evidence="2" id="KW-1133">Transmembrane helix</keyword>
<evidence type="ECO:0000313" key="4">
    <source>
        <dbReference type="EMBL" id="GKT21003.1"/>
    </source>
</evidence>
<dbReference type="EMBL" id="BQXS01012282">
    <property type="protein sequence ID" value="GKT21003.1"/>
    <property type="molecule type" value="Genomic_DNA"/>
</dbReference>
<feature type="region of interest" description="Disordered" evidence="1">
    <location>
        <begin position="238"/>
        <end position="432"/>
    </location>
</feature>
<reference evidence="4" key="1">
    <citation type="submission" date="2022-03" db="EMBL/GenBank/DDBJ databases">
        <title>Draft genome sequence of Aduncisulcus paluster, a free-living microaerophilic Fornicata.</title>
        <authorList>
            <person name="Yuyama I."/>
            <person name="Kume K."/>
            <person name="Tamura T."/>
            <person name="Inagaki Y."/>
            <person name="Hashimoto T."/>
        </authorList>
    </citation>
    <scope>NUCLEOTIDE SEQUENCE</scope>
    <source>
        <strain evidence="4">NY0171</strain>
    </source>
</reference>
<accession>A0ABQ5JZ38</accession>
<evidence type="ECO:0000259" key="3">
    <source>
        <dbReference type="Pfam" id="PF25474"/>
    </source>
</evidence>
<organism evidence="4 5">
    <name type="scientific">Aduncisulcus paluster</name>
    <dbReference type="NCBI Taxonomy" id="2918883"/>
    <lineage>
        <taxon>Eukaryota</taxon>
        <taxon>Metamonada</taxon>
        <taxon>Carpediemonas-like organisms</taxon>
        <taxon>Aduncisulcus</taxon>
    </lineage>
</organism>
<keyword evidence="2" id="KW-0812">Transmembrane</keyword>
<protein>
    <recommendedName>
        <fullName evidence="3">TmcB/TmcC TPR repeats domain-containing protein</fullName>
    </recommendedName>
</protein>
<sequence length="682" mass="75025">ALASKFKDNYWVLLHQASLLMFSNQLMRSYFIVTKAQKQYDIARSKRWTKADVLTGKKSEERDRKTGRLVKRSGSFPFIRGIFMYIYAFFCDIVELDVWYILWWMKRTYEEKQGAGFGGDGGDALARLHLQKSLTTAGKQLTSAQGHLISLWQAVLHHRSENQIRAHCRLLYDTFTESERMYTTLLARFPDSPEVLRGYGMFLSTLKNDRSGAANLNSIADKIEAHPLLGVSAVEGMYEEDEEDEDEYVSDRDESSVTGGVFDMRADMTGPMSGRHTGRSRSGSTARHRHPSSQRPLSSHLSNADTVAMGNEVSGDESDDSYSDGKSEQFERDLNTVREDEQEESYSREISGTTSVDLRGTRKMSDQSQGATVLAVEKSSSETSIAQQTSNTTSKKSLSSSSKKGFKRKGSVASDMHGKRGSMTEREGSSAKLIPGAKRTASGALSDRGHGIHDIKFTHYPGNQIPITTSMPTITARTQSSARSDQGMTLVVDGTKIKTPVVPSLDVLSASKKSSTQPMESLSPLTGVSPSATQDIVNDSKHKGLTYYDTHNDAVSSAGRMEGLSRDDRSSSEGHNPDQMRRMSHESGIPLTAGSKGEVTGRLMLPLKSSRRPGGGMTDKRAGKSVIEQVRNLSNTSGIKKYTLYTLSLSLVTVVVYVVTFILLFQVKAVSTTFNAVTSLVS</sequence>
<feature type="domain" description="TmcB/TmcC TPR repeats" evidence="3">
    <location>
        <begin position="111"/>
        <end position="225"/>
    </location>
</feature>
<feature type="compositionally biased region" description="Low complexity" evidence="1">
    <location>
        <begin position="394"/>
        <end position="403"/>
    </location>
</feature>
<feature type="compositionally biased region" description="Basic and acidic residues" evidence="1">
    <location>
        <begin position="416"/>
        <end position="429"/>
    </location>
</feature>
<dbReference type="Proteomes" id="UP001057375">
    <property type="component" value="Unassembled WGS sequence"/>
</dbReference>
<feature type="non-terminal residue" evidence="4">
    <location>
        <position position="1"/>
    </location>
</feature>
<feature type="compositionally biased region" description="Acidic residues" evidence="1">
    <location>
        <begin position="238"/>
        <end position="248"/>
    </location>
</feature>
<evidence type="ECO:0000256" key="1">
    <source>
        <dbReference type="SAM" id="MobiDB-lite"/>
    </source>
</evidence>
<feature type="compositionally biased region" description="Polar residues" evidence="1">
    <location>
        <begin position="511"/>
        <end position="537"/>
    </location>
</feature>
<comment type="caution">
    <text evidence="4">The sequence shown here is derived from an EMBL/GenBank/DDBJ whole genome shotgun (WGS) entry which is preliminary data.</text>
</comment>
<feature type="compositionally biased region" description="Polar residues" evidence="1">
    <location>
        <begin position="293"/>
        <end position="305"/>
    </location>
</feature>
<feature type="compositionally biased region" description="Basic and acidic residues" evidence="1">
    <location>
        <begin position="563"/>
        <end position="585"/>
    </location>
</feature>
<dbReference type="InterPro" id="IPR057352">
    <property type="entry name" value="TPR_TmcB/C"/>
</dbReference>
<dbReference type="Pfam" id="PF25474">
    <property type="entry name" value="TPR_TmcB"/>
    <property type="match status" value="1"/>
</dbReference>